<organism evidence="1 2">
    <name type="scientific">Butyricimonas hominis</name>
    <dbReference type="NCBI Taxonomy" id="2763032"/>
    <lineage>
        <taxon>Bacteria</taxon>
        <taxon>Pseudomonadati</taxon>
        <taxon>Bacteroidota</taxon>
        <taxon>Bacteroidia</taxon>
        <taxon>Bacteroidales</taxon>
        <taxon>Odoribacteraceae</taxon>
        <taxon>Butyricimonas</taxon>
    </lineage>
</organism>
<dbReference type="Proteomes" id="UP000646484">
    <property type="component" value="Unassembled WGS sequence"/>
</dbReference>
<sequence>MNKYLIAALYVFAGCVATLPIGVRAGNVPVANDSYRLLISSPTEKIITVCTDKRTADDLDYGVFSHQNYLASIDSVKVYYTYSPLVLPGWKVPEVTANPIRAPGRC</sequence>
<evidence type="ECO:0000313" key="1">
    <source>
        <dbReference type="EMBL" id="MBC5621046.1"/>
    </source>
</evidence>
<dbReference type="PROSITE" id="PS51257">
    <property type="entry name" value="PROKAR_LIPOPROTEIN"/>
    <property type="match status" value="1"/>
</dbReference>
<comment type="caution">
    <text evidence="1">The sequence shown here is derived from an EMBL/GenBank/DDBJ whole genome shotgun (WGS) entry which is preliminary data.</text>
</comment>
<dbReference type="EMBL" id="JACOOH010000003">
    <property type="protein sequence ID" value="MBC5621046.1"/>
    <property type="molecule type" value="Genomic_DNA"/>
</dbReference>
<evidence type="ECO:0000313" key="2">
    <source>
        <dbReference type="Proteomes" id="UP000646484"/>
    </source>
</evidence>
<reference evidence="1 2" key="1">
    <citation type="submission" date="2020-08" db="EMBL/GenBank/DDBJ databases">
        <title>Genome public.</title>
        <authorList>
            <person name="Liu C."/>
            <person name="Sun Q."/>
        </authorList>
    </citation>
    <scope>NUCLEOTIDE SEQUENCE [LARGE SCALE GENOMIC DNA]</scope>
    <source>
        <strain evidence="1 2">NSJ-56</strain>
    </source>
</reference>
<dbReference type="RefSeq" id="WP_176555086.1">
    <property type="nucleotide sequence ID" value="NZ_JACOOH010000003.1"/>
</dbReference>
<protein>
    <submittedName>
        <fullName evidence="1">Uncharacterized protein</fullName>
    </submittedName>
</protein>
<keyword evidence="2" id="KW-1185">Reference proteome</keyword>
<accession>A0ABR7CZF2</accession>
<proteinExistence type="predicted"/>
<gene>
    <name evidence="1" type="ORF">H8S64_08045</name>
</gene>
<name>A0ABR7CZF2_9BACT</name>